<name>A0ACB7SL42_HYAAI</name>
<sequence length="106" mass="10584">MGAVKVSNVIGGYTTTGTLDPGGELVELGGGGGGGGGAKGSRPSDILMEALLEPLRETAAVVVQGKGTRAGVCDRSPKPTPRSRSLICADEDVSPPPGPEAPSRMR</sequence>
<dbReference type="Proteomes" id="UP000821845">
    <property type="component" value="Chromosome 3"/>
</dbReference>
<organism evidence="1 2">
    <name type="scientific">Hyalomma asiaticum</name>
    <name type="common">Tick</name>
    <dbReference type="NCBI Taxonomy" id="266040"/>
    <lineage>
        <taxon>Eukaryota</taxon>
        <taxon>Metazoa</taxon>
        <taxon>Ecdysozoa</taxon>
        <taxon>Arthropoda</taxon>
        <taxon>Chelicerata</taxon>
        <taxon>Arachnida</taxon>
        <taxon>Acari</taxon>
        <taxon>Parasitiformes</taxon>
        <taxon>Ixodida</taxon>
        <taxon>Ixodoidea</taxon>
        <taxon>Ixodidae</taxon>
        <taxon>Hyalomminae</taxon>
        <taxon>Hyalomma</taxon>
    </lineage>
</organism>
<evidence type="ECO:0000313" key="2">
    <source>
        <dbReference type="Proteomes" id="UP000821845"/>
    </source>
</evidence>
<comment type="caution">
    <text evidence="1">The sequence shown here is derived from an EMBL/GenBank/DDBJ whole genome shotgun (WGS) entry which is preliminary data.</text>
</comment>
<dbReference type="EMBL" id="CM023483">
    <property type="protein sequence ID" value="KAH6935897.1"/>
    <property type="molecule type" value="Genomic_DNA"/>
</dbReference>
<accession>A0ACB7SL42</accession>
<evidence type="ECO:0000313" key="1">
    <source>
        <dbReference type="EMBL" id="KAH6935897.1"/>
    </source>
</evidence>
<reference evidence="1" key="1">
    <citation type="submission" date="2020-05" db="EMBL/GenBank/DDBJ databases">
        <title>Large-scale comparative analyses of tick genomes elucidate their genetic diversity and vector capacities.</title>
        <authorList>
            <person name="Jia N."/>
            <person name="Wang J."/>
            <person name="Shi W."/>
            <person name="Du L."/>
            <person name="Sun Y."/>
            <person name="Zhan W."/>
            <person name="Jiang J."/>
            <person name="Wang Q."/>
            <person name="Zhang B."/>
            <person name="Ji P."/>
            <person name="Sakyi L.B."/>
            <person name="Cui X."/>
            <person name="Yuan T."/>
            <person name="Jiang B."/>
            <person name="Yang W."/>
            <person name="Lam T.T.-Y."/>
            <person name="Chang Q."/>
            <person name="Ding S."/>
            <person name="Wang X."/>
            <person name="Zhu J."/>
            <person name="Ruan X."/>
            <person name="Zhao L."/>
            <person name="Wei J."/>
            <person name="Que T."/>
            <person name="Du C."/>
            <person name="Cheng J."/>
            <person name="Dai P."/>
            <person name="Han X."/>
            <person name="Huang E."/>
            <person name="Gao Y."/>
            <person name="Liu J."/>
            <person name="Shao H."/>
            <person name="Ye R."/>
            <person name="Li L."/>
            <person name="Wei W."/>
            <person name="Wang X."/>
            <person name="Wang C."/>
            <person name="Yang T."/>
            <person name="Huo Q."/>
            <person name="Li W."/>
            <person name="Guo W."/>
            <person name="Chen H."/>
            <person name="Zhou L."/>
            <person name="Ni X."/>
            <person name="Tian J."/>
            <person name="Zhou Y."/>
            <person name="Sheng Y."/>
            <person name="Liu T."/>
            <person name="Pan Y."/>
            <person name="Xia L."/>
            <person name="Li J."/>
            <person name="Zhao F."/>
            <person name="Cao W."/>
        </authorList>
    </citation>
    <scope>NUCLEOTIDE SEQUENCE</scope>
    <source>
        <strain evidence="1">Hyas-2018</strain>
    </source>
</reference>
<gene>
    <name evidence="1" type="ORF">HPB50_011434</name>
</gene>
<keyword evidence="2" id="KW-1185">Reference proteome</keyword>
<proteinExistence type="predicted"/>
<protein>
    <submittedName>
        <fullName evidence="1">Uncharacterized protein</fullName>
    </submittedName>
</protein>